<dbReference type="Proteomes" id="UP000886595">
    <property type="component" value="Unassembled WGS sequence"/>
</dbReference>
<comment type="caution">
    <text evidence="1">The sequence shown here is derived from an EMBL/GenBank/DDBJ whole genome shotgun (WGS) entry which is preliminary data.</text>
</comment>
<name>A0A8X7TRN5_BRACI</name>
<evidence type="ECO:0000313" key="2">
    <source>
        <dbReference type="Proteomes" id="UP000886595"/>
    </source>
</evidence>
<keyword evidence="2" id="KW-1185">Reference proteome</keyword>
<protein>
    <submittedName>
        <fullName evidence="1">Uncharacterized protein</fullName>
    </submittedName>
</protein>
<dbReference type="AlphaFoldDB" id="A0A8X7TRN5"/>
<gene>
    <name evidence="1" type="ORF">Bca52824_081177</name>
</gene>
<sequence>MELGGLSLLPDLERYYESSVPDSIAAAIWFTGTTKKSHAYITVIDGLIILDYEDLGRASGNAVILAQKTDRTRSSYRLVRPGSIHESLVQLSLGDRVEKYHAWYSSMQRGRDDVTYYDHVQKSCLSARQYGTYHSRRSFMRSASLMMLRSAVRSARGKLGLGWDRIATVIFCYVPPLLRQKEKVPHELSFCGVVAGPIRDWLRDRGSMGPLTSSYVLCGSREANEGKLFELTGEQYKPFSGPGKSSELSRAGEATAYTTAPLPRLASGKASTLLARNSSIQTNESFFWYLCAPRPETDPQHSAHSLCAREGVPPASLKKLGSSVKFMRPRRSGAAATLFFLSWISLVPPKRSWPYHSVPDGQRGIRYSSSRSFAPFRRTGHMLAVGSMVPKVTSVRQFRLNSSLYVSGPMARAGAPRSFFLCGTMPGREGNASRRRTTTRQLHFGFSLHEMSPVHWTDG</sequence>
<dbReference type="OrthoDB" id="1919066at2759"/>
<organism evidence="1 2">
    <name type="scientific">Brassica carinata</name>
    <name type="common">Ethiopian mustard</name>
    <name type="synonym">Abyssinian cabbage</name>
    <dbReference type="NCBI Taxonomy" id="52824"/>
    <lineage>
        <taxon>Eukaryota</taxon>
        <taxon>Viridiplantae</taxon>
        <taxon>Streptophyta</taxon>
        <taxon>Embryophyta</taxon>
        <taxon>Tracheophyta</taxon>
        <taxon>Spermatophyta</taxon>
        <taxon>Magnoliopsida</taxon>
        <taxon>eudicotyledons</taxon>
        <taxon>Gunneridae</taxon>
        <taxon>Pentapetalae</taxon>
        <taxon>rosids</taxon>
        <taxon>malvids</taxon>
        <taxon>Brassicales</taxon>
        <taxon>Brassicaceae</taxon>
        <taxon>Brassiceae</taxon>
        <taxon>Brassica</taxon>
    </lineage>
</organism>
<proteinExistence type="predicted"/>
<evidence type="ECO:0000313" key="1">
    <source>
        <dbReference type="EMBL" id="KAG2251041.1"/>
    </source>
</evidence>
<reference evidence="1 2" key="1">
    <citation type="submission" date="2020-02" db="EMBL/GenBank/DDBJ databases">
        <authorList>
            <person name="Ma Q."/>
            <person name="Huang Y."/>
            <person name="Song X."/>
            <person name="Pei D."/>
        </authorList>
    </citation>
    <scope>NUCLEOTIDE SEQUENCE [LARGE SCALE GENOMIC DNA]</scope>
    <source>
        <strain evidence="1">Sxm20200214</strain>
        <tissue evidence="1">Leaf</tissue>
    </source>
</reference>
<dbReference type="EMBL" id="JAAMPC010000016">
    <property type="protein sequence ID" value="KAG2251041.1"/>
    <property type="molecule type" value="Genomic_DNA"/>
</dbReference>
<accession>A0A8X7TRN5</accession>